<dbReference type="EMBL" id="JACIDO010000010">
    <property type="protein sequence ID" value="MBB3937632.1"/>
    <property type="molecule type" value="Genomic_DNA"/>
</dbReference>
<sequence>MTAQHAEGRKAHDDGKARHENPYDINTEAWNCWMDGFDQAASEAACRGMKRSA</sequence>
<proteinExistence type="predicted"/>
<evidence type="ECO:0008006" key="4">
    <source>
        <dbReference type="Google" id="ProtNLM"/>
    </source>
</evidence>
<dbReference type="Proteomes" id="UP000531216">
    <property type="component" value="Unassembled WGS sequence"/>
</dbReference>
<accession>A0A7W6C391</accession>
<comment type="caution">
    <text evidence="2">The sequence shown here is derived from an EMBL/GenBank/DDBJ whole genome shotgun (WGS) entry which is preliminary data.</text>
</comment>
<name>A0A7W6C391_9HYPH</name>
<dbReference type="RefSeq" id="WP_175526944.1">
    <property type="nucleotide sequence ID" value="NZ_CP181348.1"/>
</dbReference>
<evidence type="ECO:0000313" key="3">
    <source>
        <dbReference type="Proteomes" id="UP000531216"/>
    </source>
</evidence>
<keyword evidence="3" id="KW-1185">Reference proteome</keyword>
<protein>
    <recommendedName>
        <fullName evidence="4">Ribosome modulation factor</fullName>
    </recommendedName>
</protein>
<evidence type="ECO:0000313" key="2">
    <source>
        <dbReference type="EMBL" id="MBB3937632.1"/>
    </source>
</evidence>
<organism evidence="2 3">
    <name type="scientific">Aureimonas phyllosphaerae</name>
    <dbReference type="NCBI Taxonomy" id="1166078"/>
    <lineage>
        <taxon>Bacteria</taxon>
        <taxon>Pseudomonadati</taxon>
        <taxon>Pseudomonadota</taxon>
        <taxon>Alphaproteobacteria</taxon>
        <taxon>Hyphomicrobiales</taxon>
        <taxon>Aurantimonadaceae</taxon>
        <taxon>Aureimonas</taxon>
    </lineage>
</organism>
<reference evidence="2 3" key="1">
    <citation type="submission" date="2020-08" db="EMBL/GenBank/DDBJ databases">
        <title>Genomic Encyclopedia of Type Strains, Phase IV (KMG-IV): sequencing the most valuable type-strain genomes for metagenomic binning, comparative biology and taxonomic classification.</title>
        <authorList>
            <person name="Goeker M."/>
        </authorList>
    </citation>
    <scope>NUCLEOTIDE SEQUENCE [LARGE SCALE GENOMIC DNA]</scope>
    <source>
        <strain evidence="2 3">DSM 25024</strain>
    </source>
</reference>
<gene>
    <name evidence="2" type="ORF">GGR05_003799</name>
</gene>
<dbReference type="AlphaFoldDB" id="A0A7W6C391"/>
<feature type="region of interest" description="Disordered" evidence="1">
    <location>
        <begin position="1"/>
        <end position="21"/>
    </location>
</feature>
<evidence type="ECO:0000256" key="1">
    <source>
        <dbReference type="SAM" id="MobiDB-lite"/>
    </source>
</evidence>